<proteinExistence type="predicted"/>
<evidence type="ECO:0000313" key="1">
    <source>
        <dbReference type="EMBL" id="KAB5604483.1"/>
    </source>
</evidence>
<protein>
    <submittedName>
        <fullName evidence="1">Uncharacterized protein</fullName>
    </submittedName>
</protein>
<keyword evidence="2" id="KW-1185">Reference proteome</keyword>
<evidence type="ECO:0000313" key="2">
    <source>
        <dbReference type="Proteomes" id="UP000326336"/>
    </source>
</evidence>
<sequence>MITPIDDQSTIKPKPCGKADDLAMQATVLSVVHQANVAAWRSTLRHARIRIVREMHPARCRRVLNAPRRFGVSRRVSGRNACFRERAIPMIPTDYKGL</sequence>
<dbReference type="AlphaFoldDB" id="A0A5N5RDW7"/>
<dbReference type="EMBL" id="RQSP01000062">
    <property type="protein sequence ID" value="KAB5604483.1"/>
    <property type="molecule type" value="Genomic_DNA"/>
</dbReference>
<name>A0A5N5RDW7_9BIFI</name>
<comment type="caution">
    <text evidence="1">The sequence shown here is derived from an EMBL/GenBank/DDBJ whole genome shotgun (WGS) entry which is preliminary data.</text>
</comment>
<gene>
    <name evidence="1" type="ORF">EHS19_09975</name>
</gene>
<accession>A0A5N5RDW7</accession>
<dbReference type="Proteomes" id="UP000326336">
    <property type="component" value="Unassembled WGS sequence"/>
</dbReference>
<reference evidence="1 2" key="1">
    <citation type="journal article" date="2019" name="Int. J. Syst. Evol. Microbiol.">
        <title>Bifidobacterium jacchi sp. nov., isolated from the faeces of a baby common marmoset (Callithrix jacchus).</title>
        <authorList>
            <person name="Modesto M."/>
            <person name="Watanabe K."/>
            <person name="Arita M."/>
            <person name="Satti M."/>
            <person name="Oki K."/>
            <person name="Sciavilla P."/>
            <person name="Patavino C."/>
            <person name="Camma C."/>
            <person name="Michelini S."/>
            <person name="Sgorbati B."/>
            <person name="Mattarelli P."/>
        </authorList>
    </citation>
    <scope>NUCLEOTIDE SEQUENCE [LARGE SCALE GENOMIC DNA]</scope>
    <source>
        <strain evidence="1 2">MRM 9.3</strain>
    </source>
</reference>
<organism evidence="1 2">
    <name type="scientific">Bifidobacterium jacchi</name>
    <dbReference type="NCBI Taxonomy" id="2490545"/>
    <lineage>
        <taxon>Bacteria</taxon>
        <taxon>Bacillati</taxon>
        <taxon>Actinomycetota</taxon>
        <taxon>Actinomycetes</taxon>
        <taxon>Bifidobacteriales</taxon>
        <taxon>Bifidobacteriaceae</taxon>
        <taxon>Bifidobacterium</taxon>
    </lineage>
</organism>